<dbReference type="InParanoid" id="A0A0U5ESI1"/>
<protein>
    <submittedName>
        <fullName evidence="2">Uncharacterized protein</fullName>
    </submittedName>
</protein>
<keyword evidence="1" id="KW-0812">Transmembrane</keyword>
<gene>
    <name evidence="2" type="ORF">PNK_1511</name>
</gene>
<evidence type="ECO:0000313" key="2">
    <source>
        <dbReference type="EMBL" id="CUI17121.1"/>
    </source>
</evidence>
<evidence type="ECO:0000313" key="3">
    <source>
        <dbReference type="Proteomes" id="UP000069902"/>
    </source>
</evidence>
<evidence type="ECO:0000256" key="1">
    <source>
        <dbReference type="SAM" id="Phobius"/>
    </source>
</evidence>
<name>A0A0U5ESI1_9BACT</name>
<dbReference type="EMBL" id="LN879502">
    <property type="protein sequence ID" value="CUI17121.1"/>
    <property type="molecule type" value="Genomic_DNA"/>
</dbReference>
<dbReference type="AlphaFoldDB" id="A0A0U5ESI1"/>
<keyword evidence="1" id="KW-1133">Transmembrane helix</keyword>
<keyword evidence="3" id="KW-1185">Reference proteome</keyword>
<dbReference type="Proteomes" id="UP000069902">
    <property type="component" value="Chromosome cPNK"/>
</dbReference>
<reference evidence="3" key="1">
    <citation type="submission" date="2015-09" db="EMBL/GenBank/DDBJ databases">
        <authorList>
            <person name="Bertelli C."/>
        </authorList>
    </citation>
    <scope>NUCLEOTIDE SEQUENCE [LARGE SCALE GENOMIC DNA]</scope>
    <source>
        <strain evidence="3">KNic</strain>
    </source>
</reference>
<accession>A0A0U5ESI1</accession>
<keyword evidence="1" id="KW-0472">Membrane</keyword>
<feature type="transmembrane region" description="Helical" evidence="1">
    <location>
        <begin position="32"/>
        <end position="53"/>
    </location>
</feature>
<organism evidence="2 3">
    <name type="scientific">Candidatus Protochlamydia naegleriophila</name>
    <dbReference type="NCBI Taxonomy" id="389348"/>
    <lineage>
        <taxon>Bacteria</taxon>
        <taxon>Pseudomonadati</taxon>
        <taxon>Chlamydiota</taxon>
        <taxon>Chlamydiia</taxon>
        <taxon>Parachlamydiales</taxon>
        <taxon>Parachlamydiaceae</taxon>
        <taxon>Candidatus Protochlamydia</taxon>
    </lineage>
</organism>
<dbReference type="RefSeq" id="WP_059061273.1">
    <property type="nucleotide sequence ID" value="NZ_LN879502.1"/>
</dbReference>
<proteinExistence type="predicted"/>
<sequence>MTSLSFITDFAWHACQVLKSKLVQLNPREQKIALAVAVIFAALPGIYAVVYSLRVKSARVNHQHNGQGLANAMTREKILELADAHFNEHRLKQPIVEQLDGLLPRNGGRIDAVQFDHDPIGVGLANKVVVKSEIKMFLMGLNIAVSEAE</sequence>
<dbReference type="KEGG" id="pnl:PNK_1511"/>
<dbReference type="PATRIC" id="fig|389348.3.peg.1694"/>